<protein>
    <recommendedName>
        <fullName evidence="4">Integral membrane protein</fullName>
    </recommendedName>
</protein>
<dbReference type="OrthoDB" id="5216128at2759"/>
<dbReference type="Pfam" id="PF14087">
    <property type="entry name" value="DUF4267"/>
    <property type="match status" value="1"/>
</dbReference>
<gene>
    <name evidence="2" type="ORF">DM02DRAFT_613493</name>
</gene>
<evidence type="ECO:0008006" key="4">
    <source>
        <dbReference type="Google" id="ProtNLM"/>
    </source>
</evidence>
<keyword evidence="1" id="KW-0812">Transmembrane</keyword>
<keyword evidence="1" id="KW-0472">Membrane</keyword>
<dbReference type="InterPro" id="IPR025363">
    <property type="entry name" value="DUF4267"/>
</dbReference>
<feature type="transmembrane region" description="Helical" evidence="1">
    <location>
        <begin position="115"/>
        <end position="133"/>
    </location>
</feature>
<evidence type="ECO:0000313" key="2">
    <source>
        <dbReference type="EMBL" id="PVI01687.1"/>
    </source>
</evidence>
<evidence type="ECO:0000313" key="3">
    <source>
        <dbReference type="Proteomes" id="UP000244855"/>
    </source>
</evidence>
<evidence type="ECO:0000256" key="1">
    <source>
        <dbReference type="SAM" id="Phobius"/>
    </source>
</evidence>
<feature type="transmembrane region" description="Helical" evidence="1">
    <location>
        <begin position="60"/>
        <end position="79"/>
    </location>
</feature>
<organism evidence="2 3">
    <name type="scientific">Periconia macrospinosa</name>
    <dbReference type="NCBI Taxonomy" id="97972"/>
    <lineage>
        <taxon>Eukaryota</taxon>
        <taxon>Fungi</taxon>
        <taxon>Dikarya</taxon>
        <taxon>Ascomycota</taxon>
        <taxon>Pezizomycotina</taxon>
        <taxon>Dothideomycetes</taxon>
        <taxon>Pleosporomycetidae</taxon>
        <taxon>Pleosporales</taxon>
        <taxon>Massarineae</taxon>
        <taxon>Periconiaceae</taxon>
        <taxon>Periconia</taxon>
    </lineage>
</organism>
<accession>A0A2V1DTZ5</accession>
<name>A0A2V1DTZ5_9PLEO</name>
<sequence>MAPSFLHSTSPILYNFAGVMIAMPLGLGLAGLINPANGFKLFNFGVPNNSEARKLGTNMMLFWVSRDLFMAAVSAAAWLNGDRKTLGWTYLAGCGVAISDGIMSQRQIEKDAWKHVMWLPVIISIAGGLLGWWD</sequence>
<reference evidence="2 3" key="1">
    <citation type="journal article" date="2018" name="Sci. Rep.">
        <title>Comparative genomics provides insights into the lifestyle and reveals functional heterogeneity of dark septate endophytic fungi.</title>
        <authorList>
            <person name="Knapp D.G."/>
            <person name="Nemeth J.B."/>
            <person name="Barry K."/>
            <person name="Hainaut M."/>
            <person name="Henrissat B."/>
            <person name="Johnson J."/>
            <person name="Kuo A."/>
            <person name="Lim J.H.P."/>
            <person name="Lipzen A."/>
            <person name="Nolan M."/>
            <person name="Ohm R.A."/>
            <person name="Tamas L."/>
            <person name="Grigoriev I.V."/>
            <person name="Spatafora J.W."/>
            <person name="Nagy L.G."/>
            <person name="Kovacs G.M."/>
        </authorList>
    </citation>
    <scope>NUCLEOTIDE SEQUENCE [LARGE SCALE GENOMIC DNA]</scope>
    <source>
        <strain evidence="2 3">DSE2036</strain>
    </source>
</reference>
<proteinExistence type="predicted"/>
<dbReference type="EMBL" id="KZ805354">
    <property type="protein sequence ID" value="PVI01687.1"/>
    <property type="molecule type" value="Genomic_DNA"/>
</dbReference>
<keyword evidence="3" id="KW-1185">Reference proteome</keyword>
<dbReference type="Proteomes" id="UP000244855">
    <property type="component" value="Unassembled WGS sequence"/>
</dbReference>
<keyword evidence="1" id="KW-1133">Transmembrane helix</keyword>
<dbReference type="AlphaFoldDB" id="A0A2V1DTZ5"/>
<feature type="transmembrane region" description="Helical" evidence="1">
    <location>
        <begin position="12"/>
        <end position="33"/>
    </location>
</feature>